<accession>A0A1H9SY91</accession>
<evidence type="ECO:0008006" key="3">
    <source>
        <dbReference type="Google" id="ProtNLM"/>
    </source>
</evidence>
<dbReference type="OrthoDB" id="121064at2"/>
<dbReference type="RefSeq" id="WP_022748221.1">
    <property type="nucleotide sequence ID" value="NZ_FOGW01000013.1"/>
</dbReference>
<sequence>MFLKKENKSGLKLRPHHGMCFEFYEGKGYSGEFTDHMGKIIKNFESNPNQIITVTADTDIVCKHCPNNSGLCCESQSKVMKYDNAVLELCNLKDKTTIEYGKFREIVRNKILRKNLRKEICGDCQWNSICEKK</sequence>
<evidence type="ECO:0000313" key="2">
    <source>
        <dbReference type="Proteomes" id="UP000182471"/>
    </source>
</evidence>
<gene>
    <name evidence="1" type="ORF">SAMN02910429_01420</name>
</gene>
<protein>
    <recommendedName>
        <fullName evidence="3">DUF1284 domain-containing protein</fullName>
    </recommendedName>
</protein>
<dbReference type="InterPro" id="IPR009702">
    <property type="entry name" value="DUF1284"/>
</dbReference>
<reference evidence="2" key="1">
    <citation type="submission" date="2016-10" db="EMBL/GenBank/DDBJ databases">
        <authorList>
            <person name="Varghese N."/>
            <person name="Submissions S."/>
        </authorList>
    </citation>
    <scope>NUCLEOTIDE SEQUENCE [LARGE SCALE GENOMIC DNA]</scope>
    <source>
        <strain evidence="2">S1b</strain>
    </source>
</reference>
<dbReference type="Proteomes" id="UP000182471">
    <property type="component" value="Unassembled WGS sequence"/>
</dbReference>
<evidence type="ECO:0000313" key="1">
    <source>
        <dbReference type="EMBL" id="SER89846.1"/>
    </source>
</evidence>
<dbReference type="Pfam" id="PF06935">
    <property type="entry name" value="DUF1284"/>
    <property type="match status" value="1"/>
</dbReference>
<proteinExistence type="predicted"/>
<dbReference type="EMBL" id="FOGW01000013">
    <property type="protein sequence ID" value="SER89846.1"/>
    <property type="molecule type" value="Genomic_DNA"/>
</dbReference>
<dbReference type="AlphaFoldDB" id="A0A1H9SY91"/>
<name>A0A1H9SY91_9FIRM</name>
<keyword evidence="2" id="KW-1185">Reference proteome</keyword>
<organism evidence="1 2">
    <name type="scientific">Lachnobacterium bovis</name>
    <dbReference type="NCBI Taxonomy" id="140626"/>
    <lineage>
        <taxon>Bacteria</taxon>
        <taxon>Bacillati</taxon>
        <taxon>Bacillota</taxon>
        <taxon>Clostridia</taxon>
        <taxon>Lachnospirales</taxon>
        <taxon>Lachnospiraceae</taxon>
        <taxon>Lachnobacterium</taxon>
    </lineage>
</organism>